<dbReference type="Pfam" id="PF00662">
    <property type="entry name" value="Proton_antipo_N"/>
    <property type="match status" value="1"/>
</dbReference>
<comment type="caution">
    <text evidence="15">The sequence shown here is derived from an EMBL/GenBank/DDBJ whole genome shotgun (WGS) entry which is preliminary data.</text>
</comment>
<evidence type="ECO:0000256" key="3">
    <source>
        <dbReference type="ARBA" id="ARBA00022449"/>
    </source>
</evidence>
<feature type="transmembrane region" description="Helical" evidence="10">
    <location>
        <begin position="233"/>
        <end position="256"/>
    </location>
</feature>
<evidence type="ECO:0000256" key="8">
    <source>
        <dbReference type="ARBA" id="ARBA00023136"/>
    </source>
</evidence>
<evidence type="ECO:0000259" key="11">
    <source>
        <dbReference type="Pfam" id="PF00361"/>
    </source>
</evidence>
<evidence type="ECO:0000256" key="2">
    <source>
        <dbReference type="ARBA" id="ARBA00022448"/>
    </source>
</evidence>
<evidence type="ECO:0000256" key="7">
    <source>
        <dbReference type="ARBA" id="ARBA00023065"/>
    </source>
</evidence>
<feature type="transmembrane region" description="Helical" evidence="10">
    <location>
        <begin position="321"/>
        <end position="345"/>
    </location>
</feature>
<dbReference type="InterPro" id="IPR001516">
    <property type="entry name" value="Proton_antipo_N"/>
</dbReference>
<dbReference type="Proteomes" id="UP000218332">
    <property type="component" value="Unassembled WGS sequence"/>
</dbReference>
<feature type="transmembrane region" description="Helical" evidence="10">
    <location>
        <begin position="405"/>
        <end position="427"/>
    </location>
</feature>
<feature type="transmembrane region" description="Helical" evidence="10">
    <location>
        <begin position="71"/>
        <end position="94"/>
    </location>
</feature>
<dbReference type="InterPro" id="IPR050616">
    <property type="entry name" value="CPA3_Na-H_Antiporter_A"/>
</dbReference>
<dbReference type="AlphaFoldDB" id="A0A2A2I3A3"/>
<evidence type="ECO:0000256" key="1">
    <source>
        <dbReference type="ARBA" id="ARBA00004651"/>
    </source>
</evidence>
<feature type="domain" description="NADH-Ubiquinone oxidoreductase (complex I) chain 5 N-terminal" evidence="12">
    <location>
        <begin position="62"/>
        <end position="109"/>
    </location>
</feature>
<dbReference type="Pfam" id="PF13244">
    <property type="entry name" value="MbhD"/>
    <property type="match status" value="1"/>
</dbReference>
<feature type="transmembrane region" description="Helical" evidence="10">
    <location>
        <begin position="687"/>
        <end position="708"/>
    </location>
</feature>
<reference evidence="15 16" key="1">
    <citation type="submission" date="2017-07" db="EMBL/GenBank/DDBJ databases">
        <title>Tamlnaduibacter salinus (Mi-7) genome sequencing.</title>
        <authorList>
            <person name="Verma A."/>
            <person name="Krishnamurthi S."/>
        </authorList>
    </citation>
    <scope>NUCLEOTIDE SEQUENCE [LARGE SCALE GENOMIC DNA]</scope>
    <source>
        <strain evidence="15 16">Mi-7</strain>
    </source>
</reference>
<feature type="domain" description="MrpA C-terminal/MbhD" evidence="13">
    <location>
        <begin position="606"/>
        <end position="670"/>
    </location>
</feature>
<dbReference type="InterPro" id="IPR046806">
    <property type="entry name" value="MrpA_C/MbhE"/>
</dbReference>
<keyword evidence="8 10" id="KW-0472">Membrane</keyword>
<evidence type="ECO:0000313" key="16">
    <source>
        <dbReference type="Proteomes" id="UP000218332"/>
    </source>
</evidence>
<gene>
    <name evidence="15" type="ORF">CF392_09035</name>
</gene>
<feature type="transmembrane region" description="Helical" evidence="10">
    <location>
        <begin position="366"/>
        <end position="385"/>
    </location>
</feature>
<evidence type="ECO:0000259" key="12">
    <source>
        <dbReference type="Pfam" id="PF00662"/>
    </source>
</evidence>
<dbReference type="Pfam" id="PF00361">
    <property type="entry name" value="Proton_antipo_M"/>
    <property type="match status" value="1"/>
</dbReference>
<feature type="transmembrane region" description="Helical" evidence="10">
    <location>
        <begin position="448"/>
        <end position="468"/>
    </location>
</feature>
<evidence type="ECO:0000259" key="14">
    <source>
        <dbReference type="Pfam" id="PF20501"/>
    </source>
</evidence>
<evidence type="ECO:0000259" key="13">
    <source>
        <dbReference type="Pfam" id="PF13244"/>
    </source>
</evidence>
<dbReference type="GO" id="GO:0005886">
    <property type="term" value="C:plasma membrane"/>
    <property type="evidence" value="ECO:0007669"/>
    <property type="project" value="UniProtKB-SubCell"/>
</dbReference>
<evidence type="ECO:0000256" key="6">
    <source>
        <dbReference type="ARBA" id="ARBA00022989"/>
    </source>
</evidence>
<dbReference type="RefSeq" id="WP_095611131.1">
    <property type="nucleotide sequence ID" value="NZ_NMPM01000048.1"/>
</dbReference>
<feature type="transmembrane region" description="Helical" evidence="10">
    <location>
        <begin position="624"/>
        <end position="642"/>
    </location>
</feature>
<evidence type="ECO:0000313" key="15">
    <source>
        <dbReference type="EMBL" id="PAV25786.1"/>
    </source>
</evidence>
<keyword evidence="3" id="KW-0050">Antiport</keyword>
<comment type="subcellular location">
    <subcellularLocation>
        <location evidence="1">Cell membrane</location>
        <topology evidence="1">Multi-pass membrane protein</topology>
    </subcellularLocation>
    <subcellularLocation>
        <location evidence="9">Membrane</location>
        <topology evidence="9">Multi-pass membrane protein</topology>
    </subcellularLocation>
</comment>
<dbReference type="Pfam" id="PF20501">
    <property type="entry name" value="MbhE"/>
    <property type="match status" value="1"/>
</dbReference>
<dbReference type="InterPro" id="IPR001750">
    <property type="entry name" value="ND/Mrp_TM"/>
</dbReference>
<dbReference type="PRINTS" id="PR01434">
    <property type="entry name" value="NADHDHGNASE5"/>
</dbReference>
<keyword evidence="4" id="KW-1003">Cell membrane</keyword>
<feature type="transmembrane region" description="Helical" evidence="10">
    <location>
        <begin position="203"/>
        <end position="221"/>
    </location>
</feature>
<feature type="domain" description="NADH:quinone oxidoreductase/Mrp antiporter transmembrane" evidence="11">
    <location>
        <begin position="125"/>
        <end position="415"/>
    </location>
</feature>
<feature type="transmembrane region" description="Helical" evidence="10">
    <location>
        <begin position="160"/>
        <end position="183"/>
    </location>
</feature>
<feature type="transmembrane region" description="Helical" evidence="10">
    <location>
        <begin position="297"/>
        <end position="315"/>
    </location>
</feature>
<feature type="transmembrane region" description="Helical" evidence="10">
    <location>
        <begin position="268"/>
        <end position="290"/>
    </location>
</feature>
<evidence type="ECO:0000256" key="9">
    <source>
        <dbReference type="RuleBase" id="RU000320"/>
    </source>
</evidence>
<feature type="transmembrane region" description="Helical" evidence="10">
    <location>
        <begin position="741"/>
        <end position="759"/>
    </location>
</feature>
<proteinExistence type="predicted"/>
<evidence type="ECO:0000256" key="5">
    <source>
        <dbReference type="ARBA" id="ARBA00022692"/>
    </source>
</evidence>
<name>A0A2A2I3A3_9GAMM</name>
<protein>
    <submittedName>
        <fullName evidence="15">Na(+)/H(+) antiporter subunit A</fullName>
    </submittedName>
</protein>
<evidence type="ECO:0000256" key="10">
    <source>
        <dbReference type="SAM" id="Phobius"/>
    </source>
</evidence>
<keyword evidence="6 10" id="KW-1133">Transmembrane helix</keyword>
<evidence type="ECO:0000256" key="4">
    <source>
        <dbReference type="ARBA" id="ARBA00022475"/>
    </source>
</evidence>
<feature type="domain" description="MrpA C-terminal/MbhE" evidence="14">
    <location>
        <begin position="680"/>
        <end position="760"/>
    </location>
</feature>
<keyword evidence="16" id="KW-1185">Reference proteome</keyword>
<keyword evidence="7" id="KW-0406">Ion transport</keyword>
<dbReference type="GO" id="GO:0015297">
    <property type="term" value="F:antiporter activity"/>
    <property type="evidence" value="ECO:0007669"/>
    <property type="project" value="UniProtKB-KW"/>
</dbReference>
<feature type="transmembrane region" description="Helical" evidence="10">
    <location>
        <begin position="496"/>
        <end position="515"/>
    </location>
</feature>
<dbReference type="EMBL" id="NMPM01000048">
    <property type="protein sequence ID" value="PAV25786.1"/>
    <property type="molecule type" value="Genomic_DNA"/>
</dbReference>
<organism evidence="15 16">
    <name type="scientific">Tamilnaduibacter salinus</name>
    <dbReference type="NCBI Taxonomy" id="1484056"/>
    <lineage>
        <taxon>Bacteria</taxon>
        <taxon>Pseudomonadati</taxon>
        <taxon>Pseudomonadota</taxon>
        <taxon>Gammaproteobacteria</taxon>
        <taxon>Pseudomonadales</taxon>
        <taxon>Marinobacteraceae</taxon>
        <taxon>Tamilnaduibacter</taxon>
    </lineage>
</organism>
<feature type="transmembrane region" description="Helical" evidence="10">
    <location>
        <begin position="563"/>
        <end position="583"/>
    </location>
</feature>
<keyword evidence="5 9" id="KW-0812">Transmembrane</keyword>
<dbReference type="PANTHER" id="PTHR43373:SF1">
    <property type="entry name" value="NA(+)_H(+) ANTIPORTER SUBUNIT A"/>
    <property type="match status" value="1"/>
</dbReference>
<feature type="transmembrane region" description="Helical" evidence="10">
    <location>
        <begin position="129"/>
        <end position="148"/>
    </location>
</feature>
<accession>A0A2A2I3A3</accession>
<dbReference type="PANTHER" id="PTHR43373">
    <property type="entry name" value="NA(+)/H(+) ANTIPORTER SUBUNIT"/>
    <property type="match status" value="1"/>
</dbReference>
<dbReference type="NCBIfam" id="NF009287">
    <property type="entry name" value="PRK12647.1"/>
    <property type="match status" value="1"/>
</dbReference>
<dbReference type="InterPro" id="IPR025383">
    <property type="entry name" value="MrpA_C/MbhD"/>
</dbReference>
<feature type="transmembrane region" description="Helical" evidence="10">
    <location>
        <begin position="106"/>
        <end position="123"/>
    </location>
</feature>
<keyword evidence="2" id="KW-0813">Transport</keyword>
<feature type="transmembrane region" description="Helical" evidence="10">
    <location>
        <begin position="598"/>
        <end position="617"/>
    </location>
</feature>
<sequence>MMLLAVLSGFLLALAVPVLYRLTGRYIGWFLALLPASLTAYFAGLIPAIRDGGSLLIENQWMPGLGVSLDFLVDGLSLVFALLISSIGTFILIYAGSYLKGHRDLARFYVIMLSFMASMLGLVLSDNLIAFFVFWELTSITSYLLIGFNHEDVEARKCALQGLFVTAGGGLVLMAGLILLIFITGSYSFADILSSDVSIHDHGYYTAAAICILIGAFTKSAQVPFHFWLPNAMAAPTPVSAFLHSATMVKAGIYLLARLNSSMGETLLWSHTLMVVGTATMITGTYLAFSSTGIKKVLAYSTVFALGTLTLMIGVGTELAITAFVCMLVAHSLYKGALFMLAGALDHETGTKDLTKMGGLRRSMPWTSAIACMAVLSLAGIPPLFGFVAKELIFESLLNAPVGGWALTTFALVSSMLLVAVACLVFFKPFFGPPQDTPRQPHEAPFSMLIGPATLSLFSLFFGLAPFVPEVLLLNPAVTAIFGGDVQTALALWHGVNIPLMLSVVSLLAGSLLFARWQALQPGLAIINTVAGRVGPEAAYFRMMQGITQIAGWQTRLLQNGVLGVYLLTLVLVTFGLTGYTLFSRNGIHLSLDFSDGYFYEFGIALLIVTATVFASITKSRLGSVASMGVLGFGVALIFIHFSAPDLGITQLLVETLTVILLVLVLFKLPPFASFSSPLERCRDLAVAVFAGVVMTLLTLAVLDIRYFDSISRYYIENSYELAFGKNIVNVILVDFRQLDTLGEIFVLGLAAIGVYAMVKLKAEDQHKP</sequence>
<dbReference type="GO" id="GO:0006811">
    <property type="term" value="P:monoatomic ion transport"/>
    <property type="evidence" value="ECO:0007669"/>
    <property type="project" value="UniProtKB-KW"/>
</dbReference>